<dbReference type="GO" id="GO:0006935">
    <property type="term" value="P:chemotaxis"/>
    <property type="evidence" value="ECO:0007669"/>
    <property type="project" value="InterPro"/>
</dbReference>
<dbReference type="RefSeq" id="WP_077313060.1">
    <property type="nucleotide sequence ID" value="NZ_AP024887.1"/>
</dbReference>
<evidence type="ECO:0000256" key="1">
    <source>
        <dbReference type="ARBA" id="ARBA00004370"/>
    </source>
</evidence>
<dbReference type="PROSITE" id="PS50112">
    <property type="entry name" value="PAS"/>
    <property type="match status" value="1"/>
</dbReference>
<dbReference type="AlphaFoldDB" id="A0A1R4B2L1"/>
<dbReference type="InterPro" id="IPR013655">
    <property type="entry name" value="PAS_fold_3"/>
</dbReference>
<keyword evidence="2 4" id="KW-0807">Transducer</keyword>
<comment type="similarity">
    <text evidence="3">Belongs to the methyl-accepting chemotaxis (MCP) protein family.</text>
</comment>
<dbReference type="PRINTS" id="PR00260">
    <property type="entry name" value="CHEMTRNSDUCR"/>
</dbReference>
<organism evidence="8 9">
    <name type="scientific">Vibrio palustris</name>
    <dbReference type="NCBI Taxonomy" id="1918946"/>
    <lineage>
        <taxon>Bacteria</taxon>
        <taxon>Pseudomonadati</taxon>
        <taxon>Pseudomonadota</taxon>
        <taxon>Gammaproteobacteria</taxon>
        <taxon>Vibrionales</taxon>
        <taxon>Vibrionaceae</taxon>
        <taxon>Vibrio</taxon>
    </lineage>
</organism>
<dbReference type="SUPFAM" id="SSF55785">
    <property type="entry name" value="PYP-like sensor domain (PAS domain)"/>
    <property type="match status" value="1"/>
</dbReference>
<keyword evidence="5" id="KW-1133">Transmembrane helix</keyword>
<dbReference type="OrthoDB" id="5675566at2"/>
<feature type="transmembrane region" description="Helical" evidence="5">
    <location>
        <begin position="155"/>
        <end position="186"/>
    </location>
</feature>
<dbReference type="Gene3D" id="1.10.287.950">
    <property type="entry name" value="Methyl-accepting chemotaxis protein"/>
    <property type="match status" value="1"/>
</dbReference>
<dbReference type="InterPro" id="IPR000014">
    <property type="entry name" value="PAS"/>
</dbReference>
<dbReference type="PANTHER" id="PTHR32089">
    <property type="entry name" value="METHYL-ACCEPTING CHEMOTAXIS PROTEIN MCPB"/>
    <property type="match status" value="1"/>
</dbReference>
<dbReference type="InterPro" id="IPR035965">
    <property type="entry name" value="PAS-like_dom_sf"/>
</dbReference>
<evidence type="ECO:0000256" key="2">
    <source>
        <dbReference type="ARBA" id="ARBA00023224"/>
    </source>
</evidence>
<dbReference type="GO" id="GO:0004888">
    <property type="term" value="F:transmembrane signaling receptor activity"/>
    <property type="evidence" value="ECO:0007669"/>
    <property type="project" value="InterPro"/>
</dbReference>
<feature type="domain" description="Methyl-accepting transducer" evidence="6">
    <location>
        <begin position="240"/>
        <end position="476"/>
    </location>
</feature>
<evidence type="ECO:0000256" key="5">
    <source>
        <dbReference type="SAM" id="Phobius"/>
    </source>
</evidence>
<protein>
    <submittedName>
        <fullName evidence="8">Aerotaxis receptor</fullName>
    </submittedName>
</protein>
<evidence type="ECO:0000259" key="6">
    <source>
        <dbReference type="PROSITE" id="PS50111"/>
    </source>
</evidence>
<dbReference type="GO" id="GO:0016020">
    <property type="term" value="C:membrane"/>
    <property type="evidence" value="ECO:0007669"/>
    <property type="project" value="UniProtKB-SubCell"/>
</dbReference>
<evidence type="ECO:0000313" key="9">
    <source>
        <dbReference type="Proteomes" id="UP000189475"/>
    </source>
</evidence>
<keyword evidence="8" id="KW-0675">Receptor</keyword>
<dbReference type="CDD" id="cd00130">
    <property type="entry name" value="PAS"/>
    <property type="match status" value="1"/>
</dbReference>
<proteinExistence type="inferred from homology"/>
<evidence type="ECO:0000313" key="8">
    <source>
        <dbReference type="EMBL" id="SJL83154.1"/>
    </source>
</evidence>
<dbReference type="Gene3D" id="3.30.450.20">
    <property type="entry name" value="PAS domain"/>
    <property type="match status" value="1"/>
</dbReference>
<name>A0A1R4B2L1_9VIBR</name>
<dbReference type="PANTHER" id="PTHR32089:SF52">
    <property type="entry name" value="CHEMOTAXIS SIGNAL TRANSDUCTION SYSTEM METHYL ACCEPTING SENSORY TRANSDUCER WITH PAS SENSORY DOMAIN"/>
    <property type="match status" value="1"/>
</dbReference>
<dbReference type="Proteomes" id="UP000189475">
    <property type="component" value="Unassembled WGS sequence"/>
</dbReference>
<dbReference type="Pfam" id="PF08447">
    <property type="entry name" value="PAS_3"/>
    <property type="match status" value="1"/>
</dbReference>
<dbReference type="InterPro" id="IPR004090">
    <property type="entry name" value="Chemotax_Me-accpt_rcpt"/>
</dbReference>
<dbReference type="InterPro" id="IPR004089">
    <property type="entry name" value="MCPsignal_dom"/>
</dbReference>
<reference evidence="8 9" key="1">
    <citation type="submission" date="2017-02" db="EMBL/GenBank/DDBJ databases">
        <authorList>
            <person name="Peterson S.W."/>
        </authorList>
    </citation>
    <scope>NUCLEOTIDE SEQUENCE [LARGE SCALE GENOMIC DNA]</scope>
    <source>
        <strain evidence="8 9">CECT 9027</strain>
    </source>
</reference>
<dbReference type="NCBIfam" id="TIGR00229">
    <property type="entry name" value="sensory_box"/>
    <property type="match status" value="1"/>
</dbReference>
<evidence type="ECO:0000256" key="3">
    <source>
        <dbReference type="ARBA" id="ARBA00029447"/>
    </source>
</evidence>
<feature type="domain" description="PAS" evidence="7">
    <location>
        <begin position="26"/>
        <end position="61"/>
    </location>
</feature>
<dbReference type="Pfam" id="PF00015">
    <property type="entry name" value="MCPsignal"/>
    <property type="match status" value="1"/>
</dbReference>
<comment type="subcellular location">
    <subcellularLocation>
        <location evidence="1">Membrane</location>
    </subcellularLocation>
</comment>
<dbReference type="STRING" id="1918946.VPAL9027_01103"/>
<evidence type="ECO:0000256" key="4">
    <source>
        <dbReference type="PROSITE-ProRule" id="PRU00284"/>
    </source>
</evidence>
<dbReference type="SUPFAM" id="SSF58104">
    <property type="entry name" value="Methyl-accepting chemotaxis protein (MCP) signaling domain"/>
    <property type="match status" value="1"/>
</dbReference>
<sequence length="511" mass="56307">MNKASPSIIDEEVTFPDNVQLVSTTDTQGVITYANEEFCRVAGFTLEEMINQHHNLVRHPDMPKEAFKDMWAHLKANQPWRGAVKNRCKDGRYYWVDAYVTPIYLDDALVGYQSVRRRLLPATRQRAETLYTKLVSNRRALPLFQLNVTQRLSAFFVASLVLLASTIWLNSFFSLLLPVVFLVLFYRDVVRHPRYSEQLQNSYDSISRWVYCDSPQNHAEFHLKMQSGKVSTIIGRTADSGNKLLEQVHEMELLAKNSESSIETQSIELEKISAAVEQMVATINEVSGHSQETSSQVSSANDICRRVMSNIGSTEQKVAMLASEVNRSSQATVELEGKIESIGNVMADIQGVASQTNLLALNAAIEAARAGEQGRGFAVVADEVRALSQRTHDATENIQKSMQDVATTLVSLKQTMAAGEEAASSCASETAMTKDSVGELSDAMNVIDDAATLISTSAEEQSVVAKEINENLSNIKDASSSTLSDANNVYELAKDVEKGAQTLATLGKTFN</sequence>
<keyword evidence="9" id="KW-1185">Reference proteome</keyword>
<keyword evidence="5" id="KW-0472">Membrane</keyword>
<evidence type="ECO:0000259" key="7">
    <source>
        <dbReference type="PROSITE" id="PS50112"/>
    </source>
</evidence>
<gene>
    <name evidence="8" type="primary">aer</name>
    <name evidence="8" type="ORF">VPAL9027_01103</name>
</gene>
<dbReference type="EMBL" id="FUFT01000002">
    <property type="protein sequence ID" value="SJL83154.1"/>
    <property type="molecule type" value="Genomic_DNA"/>
</dbReference>
<dbReference type="SMART" id="SM00283">
    <property type="entry name" value="MA"/>
    <property type="match status" value="1"/>
</dbReference>
<accession>A0A1R4B2L1</accession>
<keyword evidence="5" id="KW-0812">Transmembrane</keyword>
<dbReference type="GO" id="GO:0007165">
    <property type="term" value="P:signal transduction"/>
    <property type="evidence" value="ECO:0007669"/>
    <property type="project" value="UniProtKB-KW"/>
</dbReference>
<dbReference type="PROSITE" id="PS50111">
    <property type="entry name" value="CHEMOTAXIS_TRANSDUC_2"/>
    <property type="match status" value="1"/>
</dbReference>